<dbReference type="InterPro" id="IPR036457">
    <property type="entry name" value="PPM-type-like_dom_sf"/>
</dbReference>
<reference evidence="4" key="1">
    <citation type="journal article" date="2019" name="Int. J. Syst. Evol. Microbiol.">
        <title>The Global Catalogue of Microorganisms (GCM) 10K type strain sequencing project: providing services to taxonomists for standard genome sequencing and annotation.</title>
        <authorList>
            <consortium name="The Broad Institute Genomics Platform"/>
            <consortium name="The Broad Institute Genome Sequencing Center for Infectious Disease"/>
            <person name="Wu L."/>
            <person name="Ma J."/>
        </authorList>
    </citation>
    <scope>NUCLEOTIDE SEQUENCE [LARGE SCALE GENOMIC DNA]</scope>
    <source>
        <strain evidence="4">JCM 3380</strain>
    </source>
</reference>
<evidence type="ECO:0000313" key="4">
    <source>
        <dbReference type="Proteomes" id="UP001500416"/>
    </source>
</evidence>
<feature type="domain" description="PPM-type phosphatase" evidence="2">
    <location>
        <begin position="20"/>
        <end position="257"/>
    </location>
</feature>
<evidence type="ECO:0000313" key="3">
    <source>
        <dbReference type="EMBL" id="GAA0223235.1"/>
    </source>
</evidence>
<keyword evidence="4" id="KW-1185">Reference proteome</keyword>
<organism evidence="3 4">
    <name type="scientific">Saccharothrix mutabilis subsp. mutabilis</name>
    <dbReference type="NCBI Taxonomy" id="66855"/>
    <lineage>
        <taxon>Bacteria</taxon>
        <taxon>Bacillati</taxon>
        <taxon>Actinomycetota</taxon>
        <taxon>Actinomycetes</taxon>
        <taxon>Pseudonocardiales</taxon>
        <taxon>Pseudonocardiaceae</taxon>
        <taxon>Saccharothrix</taxon>
    </lineage>
</organism>
<proteinExistence type="predicted"/>
<comment type="caution">
    <text evidence="3">The sequence shown here is derived from an EMBL/GenBank/DDBJ whole genome shotgun (WGS) entry which is preliminary data.</text>
</comment>
<evidence type="ECO:0000256" key="1">
    <source>
        <dbReference type="SAM" id="MobiDB-lite"/>
    </source>
</evidence>
<dbReference type="EMBL" id="BAAABU010000003">
    <property type="protein sequence ID" value="GAA0223235.1"/>
    <property type="molecule type" value="Genomic_DNA"/>
</dbReference>
<name>A0ABP3D5W7_9PSEU</name>
<dbReference type="Gene3D" id="3.60.40.10">
    <property type="entry name" value="PPM-type phosphatase domain"/>
    <property type="match status" value="1"/>
</dbReference>
<protein>
    <recommendedName>
        <fullName evidence="2">PPM-type phosphatase domain-containing protein</fullName>
    </recommendedName>
</protein>
<dbReference type="SUPFAM" id="SSF81606">
    <property type="entry name" value="PP2C-like"/>
    <property type="match status" value="1"/>
</dbReference>
<dbReference type="PROSITE" id="PS51746">
    <property type="entry name" value="PPM_2"/>
    <property type="match status" value="1"/>
</dbReference>
<dbReference type="SMART" id="SM00332">
    <property type="entry name" value="PP2Cc"/>
    <property type="match status" value="1"/>
</dbReference>
<dbReference type="Proteomes" id="UP001500416">
    <property type="component" value="Unassembled WGS sequence"/>
</dbReference>
<dbReference type="InterPro" id="IPR001932">
    <property type="entry name" value="PPM-type_phosphatase-like_dom"/>
</dbReference>
<evidence type="ECO:0000259" key="2">
    <source>
        <dbReference type="PROSITE" id="PS51746"/>
    </source>
</evidence>
<sequence>MAADAAAVRTAPAAWADAARAAAATSPFPNATTRTTSCPVAFAVAVADGIGDTEAAATAARFAAAEAVDAAWRVGVSEAMEEVRRALHEAELATHPIALPLPRPARDSLAQPPAPDVGRAHTPKHSGDTTLAVAAGTAHQWSVAWVGDCRAYFLPDHGPATLLTTDHTIGRYLRDRGIEANPRMDLVVTTTARKGGHGVVRGAGPGRLVLLTNGVHRTTDHQAVTRLALSAADPAEAARALVAVAAEDNAAAVVVDVR</sequence>
<accession>A0ABP3D5W7</accession>
<gene>
    <name evidence="3" type="ORF">GCM10010492_21750</name>
</gene>
<feature type="region of interest" description="Disordered" evidence="1">
    <location>
        <begin position="100"/>
        <end position="127"/>
    </location>
</feature>